<dbReference type="InterPro" id="IPR036390">
    <property type="entry name" value="WH_DNA-bd_sf"/>
</dbReference>
<organism evidence="2 3">
    <name type="scientific">Haematospirillum jordaniae</name>
    <dbReference type="NCBI Taxonomy" id="1549855"/>
    <lineage>
        <taxon>Bacteria</taxon>
        <taxon>Pseudomonadati</taxon>
        <taxon>Pseudomonadota</taxon>
        <taxon>Alphaproteobacteria</taxon>
        <taxon>Rhodospirillales</taxon>
        <taxon>Novispirillaceae</taxon>
        <taxon>Haematospirillum</taxon>
    </lineage>
</organism>
<dbReference type="Gene3D" id="3.90.79.10">
    <property type="entry name" value="Nucleoside Triphosphate Pyrophosphohydrolase"/>
    <property type="match status" value="1"/>
</dbReference>
<protein>
    <recommendedName>
        <fullName evidence="1">NrtR DNA-binding winged helix domain-containing protein</fullName>
    </recommendedName>
</protein>
<dbReference type="OrthoDB" id="9786141at2"/>
<dbReference type="InterPro" id="IPR036388">
    <property type="entry name" value="WH-like_DNA-bd_sf"/>
</dbReference>
<name>A0A143DFE1_9PROT</name>
<dbReference type="InterPro" id="IPR015797">
    <property type="entry name" value="NUDIX_hydrolase-like_dom_sf"/>
</dbReference>
<sequence>MAVIAAVTDDVPRILLARDQASHFDVTGHTHYASAGTLPCGPFDPASHRSLDHGCRQWVETRTGLALQYVEQLYTFGGRNRDPQELHGAGRLVSIAYLALTRETETNKHNKATWHDWYSFLPWEDWRAGRPELIDRVIMPCLRSWAEEQACSGRKHRLDRIDLAFGTTAPGTFDPVRALDRYELLYEAGLVHESRRDADALTQANGKKAPPVPDTKRNVIATLGKPMEMDHRRVLASALTRLRGKLAWRPVVFDLVPDTFTLLQLQRVVEALFGTTVHKQNFRRTIASMDLVEPTGQMETQGRGRPAELFRFRRAAILERRTLGIGVPVVRGEQS</sequence>
<evidence type="ECO:0000259" key="1">
    <source>
        <dbReference type="Pfam" id="PF21906"/>
    </source>
</evidence>
<gene>
    <name evidence="2" type="ORF">AY555_01425</name>
</gene>
<dbReference type="PIRSF" id="PIRSF019423">
    <property type="entry name" value="NMN_biosyn"/>
    <property type="match status" value="1"/>
</dbReference>
<dbReference type="SUPFAM" id="SSF55811">
    <property type="entry name" value="Nudix"/>
    <property type="match status" value="1"/>
</dbReference>
<dbReference type="KEGG" id="hjo:AY555_01425"/>
<dbReference type="Pfam" id="PF21906">
    <property type="entry name" value="WHD_NrtR"/>
    <property type="match status" value="1"/>
</dbReference>
<reference evidence="2 3" key="1">
    <citation type="submission" date="2016-02" db="EMBL/GenBank/DDBJ databases">
        <title>Complete Genome of H5569, the type strain of the newly described species Haematospirillium jordaniae.</title>
        <authorList>
            <person name="Nicholson A.C."/>
            <person name="Humrighouse B.W."/>
            <person name="Loparov V."/>
            <person name="McQuiston J.R."/>
        </authorList>
    </citation>
    <scope>NUCLEOTIDE SEQUENCE [LARGE SCALE GENOMIC DNA]</scope>
    <source>
        <strain evidence="2 3">H5569</strain>
    </source>
</reference>
<dbReference type="STRING" id="1549855.AY555_01425"/>
<feature type="domain" description="NrtR DNA-binding winged helix" evidence="1">
    <location>
        <begin position="252"/>
        <end position="312"/>
    </location>
</feature>
<dbReference type="AlphaFoldDB" id="A0A143DFE1"/>
<accession>A0A143DFE1</accession>
<evidence type="ECO:0000313" key="3">
    <source>
        <dbReference type="Proteomes" id="UP000076066"/>
    </source>
</evidence>
<dbReference type="InterPro" id="IPR054105">
    <property type="entry name" value="WHD_NrtR"/>
</dbReference>
<proteinExistence type="predicted"/>
<dbReference type="InterPro" id="IPR011213">
    <property type="entry name" value="NMN_biosyn"/>
</dbReference>
<evidence type="ECO:0000313" key="2">
    <source>
        <dbReference type="EMBL" id="AMW35472.1"/>
    </source>
</evidence>
<dbReference type="Gene3D" id="1.10.10.10">
    <property type="entry name" value="Winged helix-like DNA-binding domain superfamily/Winged helix DNA-binding domain"/>
    <property type="match status" value="1"/>
</dbReference>
<dbReference type="SUPFAM" id="SSF46785">
    <property type="entry name" value="Winged helix' DNA-binding domain"/>
    <property type="match status" value="1"/>
</dbReference>
<dbReference type="EMBL" id="CP014525">
    <property type="protein sequence ID" value="AMW35472.1"/>
    <property type="molecule type" value="Genomic_DNA"/>
</dbReference>
<dbReference type="Proteomes" id="UP000076066">
    <property type="component" value="Chromosome"/>
</dbReference>
<keyword evidence="3" id="KW-1185">Reference proteome</keyword>